<dbReference type="PROSITE" id="PS51257">
    <property type="entry name" value="PROKAR_LIPOPROTEIN"/>
    <property type="match status" value="1"/>
</dbReference>
<dbReference type="PANTHER" id="PTHR46928">
    <property type="entry name" value="MESENCHYME-SPECIFIC CELL SURFACE GLYCOPROTEIN"/>
    <property type="match status" value="1"/>
</dbReference>
<name>A0ABD3PU31_9STRA</name>
<evidence type="ECO:0000313" key="4">
    <source>
        <dbReference type="Proteomes" id="UP001530315"/>
    </source>
</evidence>
<dbReference type="Proteomes" id="UP001530315">
    <property type="component" value="Unassembled WGS sequence"/>
</dbReference>
<comment type="caution">
    <text evidence="3">The sequence shown here is derived from an EMBL/GenBank/DDBJ whole genome shotgun (WGS) entry which is preliminary data.</text>
</comment>
<reference evidence="3 4" key="1">
    <citation type="submission" date="2024-10" db="EMBL/GenBank/DDBJ databases">
        <title>Updated reference genomes for cyclostephanoid diatoms.</title>
        <authorList>
            <person name="Roberts W.R."/>
            <person name="Alverson A.J."/>
        </authorList>
    </citation>
    <scope>NUCLEOTIDE SEQUENCE [LARGE SCALE GENOMIC DNA]</scope>
    <source>
        <strain evidence="3 4">AJA276-08</strain>
    </source>
</reference>
<keyword evidence="2" id="KW-1133">Transmembrane helix</keyword>
<gene>
    <name evidence="3" type="ORF">ACHAW5_000851</name>
</gene>
<feature type="region of interest" description="Disordered" evidence="1">
    <location>
        <begin position="667"/>
        <end position="691"/>
    </location>
</feature>
<protein>
    <recommendedName>
        <fullName evidence="5">Alkaline phosphatase</fullName>
    </recommendedName>
</protein>
<dbReference type="SUPFAM" id="SSF50969">
    <property type="entry name" value="YVTN repeat-like/Quinoprotein amine dehydrogenase"/>
    <property type="match status" value="1"/>
</dbReference>
<feature type="transmembrane region" description="Helical" evidence="2">
    <location>
        <begin position="699"/>
        <end position="718"/>
    </location>
</feature>
<sequence length="719" mass="76223">MRLTVAYYSGAVMGLLSASCSAEPQLVMKDRSYYAWGYEGDTTEGVPNGFAFGMGGLEQISYDSKEKILYGVSEAGFITLIDYGNGPLQPPQLPIVVTDSDTYTDVYVCSEQGILFASTKDDPNPGSVAIYKAATRIGDTVAAPELIHTIEVGAGPDMILPNTDCSILAVANEGEGDYEDFLINPEGSVSLIKGPFLDASTTPSVSTVTFPWTDAELLAKGIHLPLSESALEYWDEHSSIAGDIDFTAARAAYTAASVLEPEYLAWSANDTYLLVSLQENSALVKVNVATEEAEDIYSYGLKSWEETPIDIIEDDGCTTMPTVAGMYSVRSPDGIKSIIIGEDTYILVANEGDDLEYGDFAERLKAEEIFSGAALGLQGMTADTSIFDPASPMTGQAKYFNSDCEAAMEAGAADAPDWCASSLRLTTGSSMIDYSNSSAPVIKKIVGLGGRGISIYKLNDDGLELVWDSADELEREGCAAFPWAHNGIQDEEFADVNGTLYMTNEDIQETLIEMNDPEEDGCEDRGDGQPGACALGDTVDERSLKDGPGPEAVVAGEACGKRYMVTAGEKTSIGFLYDISDITSPKLVQVFHLSPASKTKNPVVAYEDRTLGEIDPESIVFLGESESPSGNAAILFAGAFSTTTSFWEFDCDALTLDTSPAEDALVTPADTAPVPAPVPAEPTGDSAPAEAAPSTLNSAFLATGSIATLATAFILFIAM</sequence>
<dbReference type="PANTHER" id="PTHR46928:SF1">
    <property type="entry name" value="MESENCHYME-SPECIFIC CELL SURFACE GLYCOPROTEIN"/>
    <property type="match status" value="1"/>
</dbReference>
<accession>A0ABD3PU31</accession>
<evidence type="ECO:0000256" key="2">
    <source>
        <dbReference type="SAM" id="Phobius"/>
    </source>
</evidence>
<dbReference type="InterPro" id="IPR011044">
    <property type="entry name" value="Quino_amine_DH_bsu"/>
</dbReference>
<dbReference type="InterPro" id="IPR052956">
    <property type="entry name" value="Mesenchyme-surface_protein"/>
</dbReference>
<dbReference type="EMBL" id="JALLAZ020000590">
    <property type="protein sequence ID" value="KAL3791548.1"/>
    <property type="molecule type" value="Genomic_DNA"/>
</dbReference>
<organism evidence="3 4">
    <name type="scientific">Stephanodiscus triporus</name>
    <dbReference type="NCBI Taxonomy" id="2934178"/>
    <lineage>
        <taxon>Eukaryota</taxon>
        <taxon>Sar</taxon>
        <taxon>Stramenopiles</taxon>
        <taxon>Ochrophyta</taxon>
        <taxon>Bacillariophyta</taxon>
        <taxon>Coscinodiscophyceae</taxon>
        <taxon>Thalassiosirophycidae</taxon>
        <taxon>Stephanodiscales</taxon>
        <taxon>Stephanodiscaceae</taxon>
        <taxon>Stephanodiscus</taxon>
    </lineage>
</organism>
<keyword evidence="2" id="KW-0472">Membrane</keyword>
<evidence type="ECO:0000256" key="1">
    <source>
        <dbReference type="SAM" id="MobiDB-lite"/>
    </source>
</evidence>
<dbReference type="AlphaFoldDB" id="A0ABD3PU31"/>
<evidence type="ECO:0008006" key="5">
    <source>
        <dbReference type="Google" id="ProtNLM"/>
    </source>
</evidence>
<keyword evidence="4" id="KW-1185">Reference proteome</keyword>
<keyword evidence="2" id="KW-0812">Transmembrane</keyword>
<proteinExistence type="predicted"/>
<evidence type="ECO:0000313" key="3">
    <source>
        <dbReference type="EMBL" id="KAL3791548.1"/>
    </source>
</evidence>